<name>A0A8X6KUG3_TRICU</name>
<keyword evidence="3" id="KW-1185">Reference proteome</keyword>
<evidence type="ECO:0000256" key="1">
    <source>
        <dbReference type="SAM" id="MobiDB-lite"/>
    </source>
</evidence>
<dbReference type="OrthoDB" id="6437032at2759"/>
<evidence type="ECO:0000313" key="3">
    <source>
        <dbReference type="Proteomes" id="UP000887116"/>
    </source>
</evidence>
<sequence length="351" mass="38529">MAQCVENSFGEYLKTSEISIQLEESTLPGNEALLLDNVRFIKEENICQELLFATCLEINTKGETLFAVLKRFFQVKAISLTNIIFVAIDGAAAMKPESNALLSSLNGFILISINFDCSSLVNKRSISSSSQDAQTKNETMHPAKILFVSVSTSIFFFSDLTRARRKGDKDAAESHPLESNELRSLFDKSDVFPIPRRHPTREFNIDETHQSPGWTSSPIPNIPTVPNGEGIPTISKGEGIPTMLNKIPTVPSEGKVPTMPGGMPNMPNNRGNIQPPSSTRAHMLSKSRNFNVNSRNLNSDSRINPTIPGIPGLPNQPDFPSFPEKPKNNTGNMTESEIPGVVIPAYAMKIE</sequence>
<dbReference type="EMBL" id="BMAO01033101">
    <property type="protein sequence ID" value="GFQ87020.1"/>
    <property type="molecule type" value="Genomic_DNA"/>
</dbReference>
<reference evidence="2" key="1">
    <citation type="submission" date="2020-07" db="EMBL/GenBank/DDBJ databases">
        <title>Multicomponent nature underlies the extraordinary mechanical properties of spider dragline silk.</title>
        <authorList>
            <person name="Kono N."/>
            <person name="Nakamura H."/>
            <person name="Mori M."/>
            <person name="Yoshida Y."/>
            <person name="Ohtoshi R."/>
            <person name="Malay A.D."/>
            <person name="Moran D.A.P."/>
            <person name="Tomita M."/>
            <person name="Numata K."/>
            <person name="Arakawa K."/>
        </authorList>
    </citation>
    <scope>NUCLEOTIDE SEQUENCE</scope>
</reference>
<dbReference type="AlphaFoldDB" id="A0A8X6KUG3"/>
<proteinExistence type="predicted"/>
<gene>
    <name evidence="2" type="ORF">TNCT_458401</name>
</gene>
<accession>A0A8X6KUG3</accession>
<feature type="region of interest" description="Disordered" evidence="1">
    <location>
        <begin position="206"/>
        <end position="225"/>
    </location>
</feature>
<feature type="compositionally biased region" description="Polar residues" evidence="1">
    <location>
        <begin position="210"/>
        <end position="219"/>
    </location>
</feature>
<dbReference type="PANTHER" id="PTHR45913:SF22">
    <property type="entry name" value="SCAN BOX DOMAIN-CONTAINING PROTEIN"/>
    <property type="match status" value="1"/>
</dbReference>
<evidence type="ECO:0000313" key="2">
    <source>
        <dbReference type="EMBL" id="GFQ87020.1"/>
    </source>
</evidence>
<protein>
    <submittedName>
        <fullName evidence="2">SCAN domain protein</fullName>
    </submittedName>
</protein>
<organism evidence="2 3">
    <name type="scientific">Trichonephila clavata</name>
    <name type="common">Joro spider</name>
    <name type="synonym">Nephila clavata</name>
    <dbReference type="NCBI Taxonomy" id="2740835"/>
    <lineage>
        <taxon>Eukaryota</taxon>
        <taxon>Metazoa</taxon>
        <taxon>Ecdysozoa</taxon>
        <taxon>Arthropoda</taxon>
        <taxon>Chelicerata</taxon>
        <taxon>Arachnida</taxon>
        <taxon>Araneae</taxon>
        <taxon>Araneomorphae</taxon>
        <taxon>Entelegynae</taxon>
        <taxon>Araneoidea</taxon>
        <taxon>Nephilidae</taxon>
        <taxon>Trichonephila</taxon>
    </lineage>
</organism>
<comment type="caution">
    <text evidence="2">The sequence shown here is derived from an EMBL/GenBank/DDBJ whole genome shotgun (WGS) entry which is preliminary data.</text>
</comment>
<dbReference type="Proteomes" id="UP000887116">
    <property type="component" value="Unassembled WGS sequence"/>
</dbReference>
<dbReference type="PANTHER" id="PTHR45913">
    <property type="entry name" value="EPM2A-INTERACTING PROTEIN 1"/>
    <property type="match status" value="1"/>
</dbReference>